<dbReference type="EMBL" id="JABZGR010000010">
    <property type="protein sequence ID" value="MBF0970330.1"/>
    <property type="molecule type" value="Genomic_DNA"/>
</dbReference>
<name>A0A929WXL1_9BACT</name>
<dbReference type="AlphaFoldDB" id="A0A929WXL1"/>
<dbReference type="Proteomes" id="UP000704068">
    <property type="component" value="Unassembled WGS sequence"/>
</dbReference>
<reference evidence="1" key="1">
    <citation type="submission" date="2020-04" db="EMBL/GenBank/DDBJ databases">
        <title>Deep metagenomics examines the oral microbiome during advanced dental caries in children, revealing novel taxa and co-occurrences with host molecules.</title>
        <authorList>
            <person name="Baker J.L."/>
            <person name="Morton J.T."/>
            <person name="Dinis M."/>
            <person name="Alvarez R."/>
            <person name="Tran N.C."/>
            <person name="Knight R."/>
            <person name="Edlund A."/>
        </authorList>
    </citation>
    <scope>NUCLEOTIDE SEQUENCE</scope>
    <source>
        <strain evidence="1">JCVI_34_bin.1</strain>
    </source>
</reference>
<evidence type="ECO:0000313" key="2">
    <source>
        <dbReference type="Proteomes" id="UP000704068"/>
    </source>
</evidence>
<protein>
    <submittedName>
        <fullName evidence="1">Uncharacterized protein</fullName>
    </submittedName>
</protein>
<gene>
    <name evidence="1" type="ORF">HXK21_04745</name>
</gene>
<sequence>MMVLSQSHRLCLHLLTRGVSRLVGANDSLVGANDGLVRANDGLLGPNNNLISAEFVMSL</sequence>
<comment type="caution">
    <text evidence="1">The sequence shown here is derived from an EMBL/GenBank/DDBJ whole genome shotgun (WGS) entry which is preliminary data.</text>
</comment>
<accession>A0A929WXL1</accession>
<evidence type="ECO:0000313" key="1">
    <source>
        <dbReference type="EMBL" id="MBF0970330.1"/>
    </source>
</evidence>
<organism evidence="1 2">
    <name type="scientific">Alloprevotella tannerae</name>
    <dbReference type="NCBI Taxonomy" id="76122"/>
    <lineage>
        <taxon>Bacteria</taxon>
        <taxon>Pseudomonadati</taxon>
        <taxon>Bacteroidota</taxon>
        <taxon>Bacteroidia</taxon>
        <taxon>Bacteroidales</taxon>
        <taxon>Prevotellaceae</taxon>
        <taxon>Alloprevotella</taxon>
    </lineage>
</organism>
<proteinExistence type="predicted"/>